<dbReference type="SUPFAM" id="SSF54523">
    <property type="entry name" value="Pili subunits"/>
    <property type="match status" value="1"/>
</dbReference>
<evidence type="ECO:0000256" key="9">
    <source>
        <dbReference type="SAM" id="Phobius"/>
    </source>
</evidence>
<evidence type="ECO:0000313" key="11">
    <source>
        <dbReference type="Proteomes" id="UP001185331"/>
    </source>
</evidence>
<keyword evidence="7 9" id="KW-0472">Membrane</keyword>
<dbReference type="EMBL" id="JAVDQK010000005">
    <property type="protein sequence ID" value="MDR6218713.1"/>
    <property type="molecule type" value="Genomic_DNA"/>
</dbReference>
<dbReference type="InterPro" id="IPR000983">
    <property type="entry name" value="Bac_GSPG_pilin"/>
</dbReference>
<evidence type="ECO:0000256" key="5">
    <source>
        <dbReference type="ARBA" id="ARBA00022764"/>
    </source>
</evidence>
<dbReference type="PROSITE" id="PS00409">
    <property type="entry name" value="PROKAR_NTER_METHYL"/>
    <property type="match status" value="1"/>
</dbReference>
<dbReference type="NCBIfam" id="TIGR02532">
    <property type="entry name" value="IV_pilin_GFxxxE"/>
    <property type="match status" value="1"/>
</dbReference>
<name>A0AAE3XFE0_9DEIO</name>
<evidence type="ECO:0000256" key="4">
    <source>
        <dbReference type="ARBA" id="ARBA00022692"/>
    </source>
</evidence>
<protein>
    <submittedName>
        <fullName evidence="10">Prepilin-type N-terminal cleavage/methylation domain-containing protein</fullName>
    </submittedName>
</protein>
<dbReference type="GO" id="GO:0015627">
    <property type="term" value="C:type II protein secretion system complex"/>
    <property type="evidence" value="ECO:0007669"/>
    <property type="project" value="InterPro"/>
</dbReference>
<evidence type="ECO:0000256" key="6">
    <source>
        <dbReference type="ARBA" id="ARBA00022989"/>
    </source>
</evidence>
<gene>
    <name evidence="10" type="ORF">J2Y00_002310</name>
</gene>
<dbReference type="Pfam" id="PF07963">
    <property type="entry name" value="N_methyl"/>
    <property type="match status" value="1"/>
</dbReference>
<accession>A0AAE3XFE0</accession>
<dbReference type="InterPro" id="IPR045584">
    <property type="entry name" value="Pilin-like"/>
</dbReference>
<reference evidence="10" key="1">
    <citation type="submission" date="2023-07" db="EMBL/GenBank/DDBJ databases">
        <title>Sorghum-associated microbial communities from plants grown in Nebraska, USA.</title>
        <authorList>
            <person name="Schachtman D."/>
        </authorList>
    </citation>
    <scope>NUCLEOTIDE SEQUENCE</scope>
    <source>
        <strain evidence="10">BE330</strain>
    </source>
</reference>
<evidence type="ECO:0000256" key="3">
    <source>
        <dbReference type="ARBA" id="ARBA00022481"/>
    </source>
</evidence>
<dbReference type="InterPro" id="IPR012902">
    <property type="entry name" value="N_methyl_site"/>
</dbReference>
<feature type="transmembrane region" description="Helical" evidence="9">
    <location>
        <begin position="6"/>
        <end position="27"/>
    </location>
</feature>
<evidence type="ECO:0000256" key="7">
    <source>
        <dbReference type="ARBA" id="ARBA00023136"/>
    </source>
</evidence>
<keyword evidence="6 9" id="KW-1133">Transmembrane helix</keyword>
<evidence type="ECO:0000256" key="1">
    <source>
        <dbReference type="ARBA" id="ARBA00004203"/>
    </source>
</evidence>
<dbReference type="Proteomes" id="UP001185331">
    <property type="component" value="Unassembled WGS sequence"/>
</dbReference>
<dbReference type="PANTHER" id="PTHR30093:SF44">
    <property type="entry name" value="TYPE II SECRETION SYSTEM CORE PROTEIN G"/>
    <property type="match status" value="1"/>
</dbReference>
<keyword evidence="4 9" id="KW-0812">Transmembrane</keyword>
<comment type="subcellular location">
    <subcellularLocation>
        <location evidence="1">Cell outer membrane</location>
        <topology evidence="1">Single-pass membrane protein</topology>
    </subcellularLocation>
    <subcellularLocation>
        <location evidence="2">Periplasm</location>
    </subcellularLocation>
</comment>
<evidence type="ECO:0000256" key="2">
    <source>
        <dbReference type="ARBA" id="ARBA00004418"/>
    </source>
</evidence>
<dbReference type="PANTHER" id="PTHR30093">
    <property type="entry name" value="GENERAL SECRETION PATHWAY PROTEIN G"/>
    <property type="match status" value="1"/>
</dbReference>
<dbReference type="PRINTS" id="PR00813">
    <property type="entry name" value="BCTERIALGSPG"/>
</dbReference>
<dbReference type="GO" id="GO:0042597">
    <property type="term" value="C:periplasmic space"/>
    <property type="evidence" value="ECO:0007669"/>
    <property type="project" value="UniProtKB-SubCell"/>
</dbReference>
<dbReference type="GO" id="GO:0009279">
    <property type="term" value="C:cell outer membrane"/>
    <property type="evidence" value="ECO:0007669"/>
    <property type="project" value="UniProtKB-SubCell"/>
</dbReference>
<comment type="caution">
    <text evidence="10">The sequence shown here is derived from an EMBL/GenBank/DDBJ whole genome shotgun (WGS) entry which is preliminary data.</text>
</comment>
<sequence length="151" mass="15929">MNRTSGFTLIELLVVIAVIGILAAVLISNVNSARARAYDTQALSCARELQVALDNQALDTPNPQQAGIAVANNRPRTCTSIRNLAYDHYTTSGGNVIATCFAVSHPKGTGRVYGADLATHADPYMTHFDPAATPPGCTMNGAGRGTPFVWP</sequence>
<dbReference type="AlphaFoldDB" id="A0AAE3XFE0"/>
<dbReference type="Gene3D" id="3.30.700.10">
    <property type="entry name" value="Glycoprotein, Type 4 Pilin"/>
    <property type="match status" value="1"/>
</dbReference>
<dbReference type="RefSeq" id="WP_309853237.1">
    <property type="nucleotide sequence ID" value="NZ_JAVDQJ010000004.1"/>
</dbReference>
<organism evidence="10 11">
    <name type="scientific">Deinococcus soli</name>
    <name type="common">ex Cha et al. 2016</name>
    <dbReference type="NCBI Taxonomy" id="1309411"/>
    <lineage>
        <taxon>Bacteria</taxon>
        <taxon>Thermotogati</taxon>
        <taxon>Deinococcota</taxon>
        <taxon>Deinococci</taxon>
        <taxon>Deinococcales</taxon>
        <taxon>Deinococcaceae</taxon>
        <taxon>Deinococcus</taxon>
    </lineage>
</organism>
<evidence type="ECO:0000256" key="8">
    <source>
        <dbReference type="ARBA" id="ARBA00023237"/>
    </source>
</evidence>
<dbReference type="GO" id="GO:0015628">
    <property type="term" value="P:protein secretion by the type II secretion system"/>
    <property type="evidence" value="ECO:0007669"/>
    <property type="project" value="InterPro"/>
</dbReference>
<keyword evidence="5" id="KW-0574">Periplasm</keyword>
<keyword evidence="8" id="KW-0998">Cell outer membrane</keyword>
<keyword evidence="3" id="KW-0488">Methylation</keyword>
<proteinExistence type="predicted"/>
<evidence type="ECO:0000313" key="10">
    <source>
        <dbReference type="EMBL" id="MDR6218713.1"/>
    </source>
</evidence>